<dbReference type="Pfam" id="PF13578">
    <property type="entry name" value="Methyltransf_24"/>
    <property type="match status" value="1"/>
</dbReference>
<dbReference type="EMBL" id="FQ790348">
    <property type="protein sequence ID" value="CCD53838.1"/>
    <property type="molecule type" value="Genomic_DNA"/>
</dbReference>
<dbReference type="PANTHER" id="PTHR43836">
    <property type="entry name" value="CATECHOL O-METHYLTRANSFERASE 1-RELATED"/>
    <property type="match status" value="1"/>
</dbReference>
<evidence type="ECO:0000256" key="2">
    <source>
        <dbReference type="ARBA" id="ARBA00022603"/>
    </source>
</evidence>
<dbReference type="InterPro" id="IPR002935">
    <property type="entry name" value="SAM_O-MeTrfase"/>
</dbReference>
<evidence type="ECO:0000256" key="5">
    <source>
        <dbReference type="ARBA" id="ARBA00022939"/>
    </source>
</evidence>
<dbReference type="InterPro" id="IPR029063">
    <property type="entry name" value="SAM-dependent_MTases_sf"/>
</dbReference>
<dbReference type="AlphaFoldDB" id="G2YQE0"/>
<organism evidence="7 8">
    <name type="scientific">Botryotinia fuckeliana (strain T4)</name>
    <name type="common">Noble rot fungus</name>
    <name type="synonym">Botrytis cinerea</name>
    <dbReference type="NCBI Taxonomy" id="999810"/>
    <lineage>
        <taxon>Eukaryota</taxon>
        <taxon>Fungi</taxon>
        <taxon>Dikarya</taxon>
        <taxon>Ascomycota</taxon>
        <taxon>Pezizomycotina</taxon>
        <taxon>Leotiomycetes</taxon>
        <taxon>Helotiales</taxon>
        <taxon>Sclerotiniaceae</taxon>
        <taxon>Botrytis</taxon>
    </lineage>
</organism>
<dbReference type="eggNOG" id="KOG1663">
    <property type="taxonomic scope" value="Eukaryota"/>
</dbReference>
<sequence>MAPFDKTKSYASQEETFFDDGREEELVEFVRNHHDRSKIQGSPANVLQAIDEYGRTKRYLMNVGEDKGAIVTKIISERKPHIMVELGGYCGYSTILFGSAVRASGGAKYYSLERSPKFAKVITALVEFAGLEEFVEVIVGPSNEGIQKLHSRGLKTIDMMFLDHYKPAYTTDLKLCEQLGLIKKGTVLAADNVISPGNPPYLEYVRSSVEDKLQKLELEGKLDTDGFAKRSATQYGGVEALATGIKGNPKLIYDSQLINSFEPTGEPDGVEITRCVGEVGGSLQRGSFKTGSLLVDPPVSIIKYAVGRETPMCQNAVPVASRHSTQQ</sequence>
<proteinExistence type="inferred from homology"/>
<protein>
    <recommendedName>
        <fullName evidence="1">catechol O-methyltransferase</fullName>
        <ecNumber evidence="1">2.1.1.6</ecNumber>
    </recommendedName>
</protein>
<dbReference type="STRING" id="999810.G2YQE0"/>
<comment type="similarity">
    <text evidence="6">Belongs to the class I-like SAM-binding methyltransferase superfamily. Cation-dependent O-methyltransferase family.</text>
</comment>
<keyword evidence="3" id="KW-0808">Transferase</keyword>
<evidence type="ECO:0000313" key="8">
    <source>
        <dbReference type="Proteomes" id="UP000008177"/>
    </source>
</evidence>
<accession>G2YQE0</accession>
<keyword evidence="4" id="KW-0949">S-adenosyl-L-methionine</keyword>
<dbReference type="GO" id="GO:0006584">
    <property type="term" value="P:catecholamine metabolic process"/>
    <property type="evidence" value="ECO:0007669"/>
    <property type="project" value="UniProtKB-KW"/>
</dbReference>
<evidence type="ECO:0000256" key="6">
    <source>
        <dbReference type="ARBA" id="ARBA00023453"/>
    </source>
</evidence>
<gene>
    <name evidence="7" type="ORF">BofuT4_P133920.1</name>
</gene>
<dbReference type="PANTHER" id="PTHR43836:SF2">
    <property type="entry name" value="CATECHOL O-METHYLTRANSFERASE 1-RELATED"/>
    <property type="match status" value="1"/>
</dbReference>
<evidence type="ECO:0000256" key="3">
    <source>
        <dbReference type="ARBA" id="ARBA00022679"/>
    </source>
</evidence>
<evidence type="ECO:0000256" key="4">
    <source>
        <dbReference type="ARBA" id="ARBA00022691"/>
    </source>
</evidence>
<evidence type="ECO:0000313" key="7">
    <source>
        <dbReference type="EMBL" id="CCD53838.1"/>
    </source>
</evidence>
<dbReference type="PROSITE" id="PS51682">
    <property type="entry name" value="SAM_OMT_I"/>
    <property type="match status" value="1"/>
</dbReference>
<dbReference type="HOGENOM" id="CLU_050461_0_0_1"/>
<dbReference type="SUPFAM" id="SSF53335">
    <property type="entry name" value="S-adenosyl-L-methionine-dependent methyltransferases"/>
    <property type="match status" value="1"/>
</dbReference>
<dbReference type="Proteomes" id="UP000008177">
    <property type="component" value="Unplaced contigs"/>
</dbReference>
<dbReference type="GO" id="GO:0032259">
    <property type="term" value="P:methylation"/>
    <property type="evidence" value="ECO:0007669"/>
    <property type="project" value="UniProtKB-KW"/>
</dbReference>
<dbReference type="OrthoDB" id="186626at2759"/>
<keyword evidence="2" id="KW-0489">Methyltransferase</keyword>
<name>G2YQE0_BOTF4</name>
<dbReference type="Gene3D" id="3.40.50.150">
    <property type="entry name" value="Vaccinia Virus protein VP39"/>
    <property type="match status" value="1"/>
</dbReference>
<evidence type="ECO:0000256" key="1">
    <source>
        <dbReference type="ARBA" id="ARBA00012880"/>
    </source>
</evidence>
<reference evidence="8" key="1">
    <citation type="journal article" date="2011" name="PLoS Genet.">
        <title>Genomic analysis of the necrotrophic fungal pathogens Sclerotinia sclerotiorum and Botrytis cinerea.</title>
        <authorList>
            <person name="Amselem J."/>
            <person name="Cuomo C.A."/>
            <person name="van Kan J.A."/>
            <person name="Viaud M."/>
            <person name="Benito E.P."/>
            <person name="Couloux A."/>
            <person name="Coutinho P.M."/>
            <person name="de Vries R.P."/>
            <person name="Dyer P.S."/>
            <person name="Fillinger S."/>
            <person name="Fournier E."/>
            <person name="Gout L."/>
            <person name="Hahn M."/>
            <person name="Kohn L."/>
            <person name="Lapalu N."/>
            <person name="Plummer K.M."/>
            <person name="Pradier J.M."/>
            <person name="Quevillon E."/>
            <person name="Sharon A."/>
            <person name="Simon A."/>
            <person name="ten Have A."/>
            <person name="Tudzynski B."/>
            <person name="Tudzynski P."/>
            <person name="Wincker P."/>
            <person name="Andrew M."/>
            <person name="Anthouard V."/>
            <person name="Beever R.E."/>
            <person name="Beffa R."/>
            <person name="Benoit I."/>
            <person name="Bouzid O."/>
            <person name="Brault B."/>
            <person name="Chen Z."/>
            <person name="Choquer M."/>
            <person name="Collemare J."/>
            <person name="Cotton P."/>
            <person name="Danchin E.G."/>
            <person name="Da Silva C."/>
            <person name="Gautier A."/>
            <person name="Giraud C."/>
            <person name="Giraud T."/>
            <person name="Gonzalez C."/>
            <person name="Grossetete S."/>
            <person name="Guldener U."/>
            <person name="Henrissat B."/>
            <person name="Howlett B.J."/>
            <person name="Kodira C."/>
            <person name="Kretschmer M."/>
            <person name="Lappartient A."/>
            <person name="Leroch M."/>
            <person name="Levis C."/>
            <person name="Mauceli E."/>
            <person name="Neuveglise C."/>
            <person name="Oeser B."/>
            <person name="Pearson M."/>
            <person name="Poulain J."/>
            <person name="Poussereau N."/>
            <person name="Quesneville H."/>
            <person name="Rascle C."/>
            <person name="Schumacher J."/>
            <person name="Segurens B."/>
            <person name="Sexton A."/>
            <person name="Silva E."/>
            <person name="Sirven C."/>
            <person name="Soanes D.M."/>
            <person name="Talbot N.J."/>
            <person name="Templeton M."/>
            <person name="Yandava C."/>
            <person name="Yarden O."/>
            <person name="Zeng Q."/>
            <person name="Rollins J.A."/>
            <person name="Lebrun M.H."/>
            <person name="Dickman M."/>
        </authorList>
    </citation>
    <scope>NUCLEOTIDE SEQUENCE [LARGE SCALE GENOMIC DNA]</scope>
    <source>
        <strain evidence="8">T4</strain>
    </source>
</reference>
<keyword evidence="5" id="KW-0128">Catecholamine metabolism</keyword>
<dbReference type="GO" id="GO:0008171">
    <property type="term" value="F:O-methyltransferase activity"/>
    <property type="evidence" value="ECO:0007669"/>
    <property type="project" value="InterPro"/>
</dbReference>
<dbReference type="EC" id="2.1.1.6" evidence="1"/>
<dbReference type="InParanoid" id="G2YQE0"/>